<dbReference type="Proteomes" id="UP001345691">
    <property type="component" value="Unassembled WGS sequence"/>
</dbReference>
<sequence length="339" mass="37823">MTHQPPTALFDTPFDDLPNPKRVWAGDAGSREEGLGRLALLTPEVVAQAAAQEIKSGKRIGLDWDMRMMDVSSRSRPTCQHHILTTLNGAANDDMYIFNPQQSSQWDGFRHFSQPFNVNEPSSDPITTASQATSARVFYGGTTLTEIRNRSSGRIGTQHWAQEGIAGRGVLIDYASWALSNNISFSAFEQHHISLETIRTIATECAIEFRRGDILFVRTGLTSEYEGMSLVDKHALNARKPLHAGVEATRDVLRWLWDTKFSAVAGDGLSWESYPSKTPDIFMHEWLLAGWGMPIGELFDLERLSRVCKELNRWTFFVTSMPLNMVGGVSSPPNAMAIF</sequence>
<dbReference type="PANTHER" id="PTHR34861">
    <property type="match status" value="1"/>
</dbReference>
<dbReference type="InterPro" id="IPR037175">
    <property type="entry name" value="KFase_sf"/>
</dbReference>
<evidence type="ECO:0000256" key="1">
    <source>
        <dbReference type="ARBA" id="ARBA00007865"/>
    </source>
</evidence>
<dbReference type="Gene3D" id="3.50.30.50">
    <property type="entry name" value="Putative cyclase"/>
    <property type="match status" value="1"/>
</dbReference>
<name>A0ABR0IXM1_9EURO</name>
<protein>
    <recommendedName>
        <fullName evidence="4">Cyclase</fullName>
    </recommendedName>
</protein>
<comment type="caution">
    <text evidence="2">The sequence shown here is derived from an EMBL/GenBank/DDBJ whole genome shotgun (WGS) entry which is preliminary data.</text>
</comment>
<proteinExistence type="inferred from homology"/>
<accession>A0ABR0IXM1</accession>
<comment type="similarity">
    <text evidence="1">Belongs to the Cyclase 1 superfamily.</text>
</comment>
<dbReference type="InterPro" id="IPR007325">
    <property type="entry name" value="KFase/CYL"/>
</dbReference>
<dbReference type="SUPFAM" id="SSF102198">
    <property type="entry name" value="Putative cyclase"/>
    <property type="match status" value="1"/>
</dbReference>
<organism evidence="2 3">
    <name type="scientific">Exophiala sideris</name>
    <dbReference type="NCBI Taxonomy" id="1016849"/>
    <lineage>
        <taxon>Eukaryota</taxon>
        <taxon>Fungi</taxon>
        <taxon>Dikarya</taxon>
        <taxon>Ascomycota</taxon>
        <taxon>Pezizomycotina</taxon>
        <taxon>Eurotiomycetes</taxon>
        <taxon>Chaetothyriomycetidae</taxon>
        <taxon>Chaetothyriales</taxon>
        <taxon>Herpotrichiellaceae</taxon>
        <taxon>Exophiala</taxon>
    </lineage>
</organism>
<gene>
    <name evidence="2" type="ORF">LTR69_010575</name>
</gene>
<evidence type="ECO:0000313" key="3">
    <source>
        <dbReference type="Proteomes" id="UP001345691"/>
    </source>
</evidence>
<dbReference type="Pfam" id="PF04199">
    <property type="entry name" value="Cyclase"/>
    <property type="match status" value="1"/>
</dbReference>
<dbReference type="EMBL" id="JAVRRF010000037">
    <property type="protein sequence ID" value="KAK5050719.1"/>
    <property type="molecule type" value="Genomic_DNA"/>
</dbReference>
<reference evidence="2 3" key="1">
    <citation type="submission" date="2023-08" db="EMBL/GenBank/DDBJ databases">
        <title>Black Yeasts Isolated from many extreme environments.</title>
        <authorList>
            <person name="Coleine C."/>
            <person name="Stajich J.E."/>
            <person name="Selbmann L."/>
        </authorList>
    </citation>
    <scope>NUCLEOTIDE SEQUENCE [LARGE SCALE GENOMIC DNA]</scope>
    <source>
        <strain evidence="2 3">CCFEE 6328</strain>
    </source>
</reference>
<dbReference type="PANTHER" id="PTHR34861:SF8">
    <property type="entry name" value="CYCLASE"/>
    <property type="match status" value="1"/>
</dbReference>
<keyword evidence="3" id="KW-1185">Reference proteome</keyword>
<evidence type="ECO:0000313" key="2">
    <source>
        <dbReference type="EMBL" id="KAK5050719.1"/>
    </source>
</evidence>
<evidence type="ECO:0008006" key="4">
    <source>
        <dbReference type="Google" id="ProtNLM"/>
    </source>
</evidence>